<dbReference type="AlphaFoldDB" id="A0A397T3R2"/>
<name>A0A397T3R2_9GLOM</name>
<gene>
    <name evidence="1" type="ORF">C1645_820020</name>
</gene>
<evidence type="ECO:0000313" key="2">
    <source>
        <dbReference type="Proteomes" id="UP000265703"/>
    </source>
</evidence>
<organism evidence="1 2">
    <name type="scientific">Glomus cerebriforme</name>
    <dbReference type="NCBI Taxonomy" id="658196"/>
    <lineage>
        <taxon>Eukaryota</taxon>
        <taxon>Fungi</taxon>
        <taxon>Fungi incertae sedis</taxon>
        <taxon>Mucoromycota</taxon>
        <taxon>Glomeromycotina</taxon>
        <taxon>Glomeromycetes</taxon>
        <taxon>Glomerales</taxon>
        <taxon>Glomeraceae</taxon>
        <taxon>Glomus</taxon>
    </lineage>
</organism>
<sequence length="115" mass="13706">MTNNIKQIEDVGRISIDVFLYAGFNTVRDLKEKVSYTQCIQEHITEFEAENINLRKKILEFDTERAEFKCRIFEALKMTEEERTKHGTKNAKLKAIIKKLKFENVEFRDKFIKVE</sequence>
<accession>A0A397T3R2</accession>
<evidence type="ECO:0000313" key="1">
    <source>
        <dbReference type="EMBL" id="RIA92948.1"/>
    </source>
</evidence>
<protein>
    <submittedName>
        <fullName evidence="1">Uncharacterized protein</fullName>
    </submittedName>
</protein>
<proteinExistence type="predicted"/>
<dbReference type="EMBL" id="QKYT01000114">
    <property type="protein sequence ID" value="RIA92948.1"/>
    <property type="molecule type" value="Genomic_DNA"/>
</dbReference>
<dbReference type="Proteomes" id="UP000265703">
    <property type="component" value="Unassembled WGS sequence"/>
</dbReference>
<keyword evidence="2" id="KW-1185">Reference proteome</keyword>
<reference evidence="1 2" key="1">
    <citation type="submission" date="2018-06" db="EMBL/GenBank/DDBJ databases">
        <title>Comparative genomics reveals the genomic features of Rhizophagus irregularis, R. cerebriforme, R. diaphanum and Gigaspora rosea, and their symbiotic lifestyle signature.</title>
        <authorList>
            <person name="Morin E."/>
            <person name="San Clemente H."/>
            <person name="Chen E.C.H."/>
            <person name="De La Providencia I."/>
            <person name="Hainaut M."/>
            <person name="Kuo A."/>
            <person name="Kohler A."/>
            <person name="Murat C."/>
            <person name="Tang N."/>
            <person name="Roy S."/>
            <person name="Loubradou J."/>
            <person name="Henrissat B."/>
            <person name="Grigoriev I.V."/>
            <person name="Corradi N."/>
            <person name="Roux C."/>
            <person name="Martin F.M."/>
        </authorList>
    </citation>
    <scope>NUCLEOTIDE SEQUENCE [LARGE SCALE GENOMIC DNA]</scope>
    <source>
        <strain evidence="1 2">DAOM 227022</strain>
    </source>
</reference>
<comment type="caution">
    <text evidence="1">The sequence shown here is derived from an EMBL/GenBank/DDBJ whole genome shotgun (WGS) entry which is preliminary data.</text>
</comment>